<dbReference type="InterPro" id="IPR008523">
    <property type="entry name" value="DUF805"/>
</dbReference>
<name>A0ABW2WAQ7_9ACTN</name>
<dbReference type="EMBL" id="JBHTEB010000001">
    <property type="protein sequence ID" value="MFD0316565.1"/>
    <property type="molecule type" value="Genomic_DNA"/>
</dbReference>
<protein>
    <submittedName>
        <fullName evidence="2">DUF805 domain-containing protein</fullName>
    </submittedName>
</protein>
<dbReference type="Pfam" id="PF05656">
    <property type="entry name" value="DUF805"/>
    <property type="match status" value="1"/>
</dbReference>
<keyword evidence="1" id="KW-0812">Transmembrane</keyword>
<dbReference type="RefSeq" id="WP_381611257.1">
    <property type="nucleotide sequence ID" value="NZ_JBHTEB010000001.1"/>
</dbReference>
<proteinExistence type="predicted"/>
<keyword evidence="1" id="KW-0472">Membrane</keyword>
<gene>
    <name evidence="2" type="ORF">ACFQZ6_20595</name>
</gene>
<dbReference type="Proteomes" id="UP001597023">
    <property type="component" value="Unassembled WGS sequence"/>
</dbReference>
<dbReference type="PANTHER" id="PTHR34980:SF2">
    <property type="entry name" value="INNER MEMBRANE PROTEIN YHAH-RELATED"/>
    <property type="match status" value="1"/>
</dbReference>
<feature type="transmembrane region" description="Helical" evidence="1">
    <location>
        <begin position="80"/>
        <end position="98"/>
    </location>
</feature>
<dbReference type="PANTHER" id="PTHR34980">
    <property type="entry name" value="INNER MEMBRANE PROTEIN-RELATED-RELATED"/>
    <property type="match status" value="1"/>
</dbReference>
<organism evidence="2 3">
    <name type="scientific">Streptomyces flavalbus</name>
    <dbReference type="NCBI Taxonomy" id="2665155"/>
    <lineage>
        <taxon>Bacteria</taxon>
        <taxon>Bacillati</taxon>
        <taxon>Actinomycetota</taxon>
        <taxon>Actinomycetes</taxon>
        <taxon>Kitasatosporales</taxon>
        <taxon>Streptomycetaceae</taxon>
        <taxon>Streptomyces</taxon>
    </lineage>
</organism>
<evidence type="ECO:0000313" key="3">
    <source>
        <dbReference type="Proteomes" id="UP001597023"/>
    </source>
</evidence>
<evidence type="ECO:0000256" key="1">
    <source>
        <dbReference type="SAM" id="Phobius"/>
    </source>
</evidence>
<reference evidence="3" key="1">
    <citation type="journal article" date="2019" name="Int. J. Syst. Evol. Microbiol.">
        <title>The Global Catalogue of Microorganisms (GCM) 10K type strain sequencing project: providing services to taxonomists for standard genome sequencing and annotation.</title>
        <authorList>
            <consortium name="The Broad Institute Genomics Platform"/>
            <consortium name="The Broad Institute Genome Sequencing Center for Infectious Disease"/>
            <person name="Wu L."/>
            <person name="Ma J."/>
        </authorList>
    </citation>
    <scope>NUCLEOTIDE SEQUENCE [LARGE SCALE GENOMIC DNA]</scope>
    <source>
        <strain evidence="3">CGMCC 4.7400</strain>
    </source>
</reference>
<accession>A0ABW2WAQ7</accession>
<feature type="transmembrane region" description="Helical" evidence="1">
    <location>
        <begin position="50"/>
        <end position="68"/>
    </location>
</feature>
<comment type="caution">
    <text evidence="2">The sequence shown here is derived from an EMBL/GenBank/DDBJ whole genome shotgun (WGS) entry which is preliminary data.</text>
</comment>
<feature type="transmembrane region" description="Helical" evidence="1">
    <location>
        <begin position="23"/>
        <end position="44"/>
    </location>
</feature>
<sequence>MQWFIAALKKYAEFSGRARRKEYWMFMLIAALIYVVLIVVGLAVGGAEAVWIPGIFGIAMLVPGLAVAVRRLHDIGRTGWWLLVGVIPIVGDIVLLVFSCLDSQPGVNKHGPNPKEIPAFV</sequence>
<keyword evidence="3" id="KW-1185">Reference proteome</keyword>
<keyword evidence="1" id="KW-1133">Transmembrane helix</keyword>
<evidence type="ECO:0000313" key="2">
    <source>
        <dbReference type="EMBL" id="MFD0316565.1"/>
    </source>
</evidence>